<name>A0ABV3Z431_9PROT</name>
<comment type="caution">
    <text evidence="3">The sequence shown here is derived from an EMBL/GenBank/DDBJ whole genome shotgun (WGS) entry which is preliminary data.</text>
</comment>
<accession>A0ABV3Z431</accession>
<keyword evidence="4" id="KW-1185">Reference proteome</keyword>
<keyword evidence="3" id="KW-0808">Transferase</keyword>
<dbReference type="PANTHER" id="PTHR45947:SF3">
    <property type="entry name" value="SULFOQUINOVOSYL TRANSFERASE SQD2"/>
    <property type="match status" value="1"/>
</dbReference>
<dbReference type="RefSeq" id="WP_369313536.1">
    <property type="nucleotide sequence ID" value="NZ_JBEHZE010000001.1"/>
</dbReference>
<evidence type="ECO:0000313" key="4">
    <source>
        <dbReference type="Proteomes" id="UP001560685"/>
    </source>
</evidence>
<dbReference type="InterPro" id="IPR050194">
    <property type="entry name" value="Glycosyltransferase_grp1"/>
</dbReference>
<dbReference type="InterPro" id="IPR001296">
    <property type="entry name" value="Glyco_trans_1"/>
</dbReference>
<dbReference type="EC" id="2.4.-.-" evidence="3"/>
<dbReference type="EMBL" id="JBEHZE010000001">
    <property type="protein sequence ID" value="MEX6633564.1"/>
    <property type="molecule type" value="Genomic_DNA"/>
</dbReference>
<sequence>MQNSSNALTFCDITQSYAAKGGGVRTFLSEKRRFLLDRTDANHCLIVPGAEDRIHRDGRTTTIEIKSPHVIGSPNYRLLVRSQAVLRALDLVRPDLIECQDAYNLPWTALFYRKRHPTTAVVAGYHTDFPTVYVEKYLVPRAGRFTARQVKSLAYRYAVNLYKRFDGFYTLTQMAAEHFAHLGIKDAGILSLGADTTLFHKAQRSESLRQSIGVQDDAPLLIYAGRIDGEKKARLIVDAFRKLPPAWNTHLLMLGDGNERQTLIRECAGLNVHFPGFVDDREMLATYLASADIYVSAMENETFGISVIEAQAAGLPVVGVHAGAMIDRVPPSLGRLGPCGDAEAMASNISAIWMDRLSDIGNRARTHAIANFSWKSTFETLCFDIYDQAMRKRTSRKIVDFPLQSAKAS</sequence>
<evidence type="ECO:0000313" key="3">
    <source>
        <dbReference type="EMBL" id="MEX6633564.1"/>
    </source>
</evidence>
<dbReference type="Pfam" id="PF00534">
    <property type="entry name" value="Glycos_transf_1"/>
    <property type="match status" value="1"/>
</dbReference>
<gene>
    <name evidence="3" type="ORF">ABFZ84_08375</name>
</gene>
<evidence type="ECO:0000259" key="2">
    <source>
        <dbReference type="Pfam" id="PF13439"/>
    </source>
</evidence>
<dbReference type="InterPro" id="IPR028098">
    <property type="entry name" value="Glyco_trans_4-like_N"/>
</dbReference>
<dbReference type="Proteomes" id="UP001560685">
    <property type="component" value="Unassembled WGS sequence"/>
</dbReference>
<dbReference type="SUPFAM" id="SSF53756">
    <property type="entry name" value="UDP-Glycosyltransferase/glycogen phosphorylase"/>
    <property type="match status" value="1"/>
</dbReference>
<evidence type="ECO:0000259" key="1">
    <source>
        <dbReference type="Pfam" id="PF00534"/>
    </source>
</evidence>
<organism evidence="3 4">
    <name type="scientific">Hyphococcus lacteus</name>
    <dbReference type="NCBI Taxonomy" id="3143536"/>
    <lineage>
        <taxon>Bacteria</taxon>
        <taxon>Pseudomonadati</taxon>
        <taxon>Pseudomonadota</taxon>
        <taxon>Alphaproteobacteria</taxon>
        <taxon>Parvularculales</taxon>
        <taxon>Parvularculaceae</taxon>
        <taxon>Hyphococcus</taxon>
    </lineage>
</organism>
<dbReference type="Pfam" id="PF13439">
    <property type="entry name" value="Glyco_transf_4"/>
    <property type="match status" value="1"/>
</dbReference>
<proteinExistence type="predicted"/>
<keyword evidence="3" id="KW-0328">Glycosyltransferase</keyword>
<protein>
    <submittedName>
        <fullName evidence="3">Glycosyltransferase</fullName>
        <ecNumber evidence="3">2.4.-.-</ecNumber>
    </submittedName>
</protein>
<dbReference type="Gene3D" id="3.40.50.2000">
    <property type="entry name" value="Glycogen Phosphorylase B"/>
    <property type="match status" value="2"/>
</dbReference>
<feature type="domain" description="Glycosyltransferase subfamily 4-like N-terminal" evidence="2">
    <location>
        <begin position="22"/>
        <end position="187"/>
    </location>
</feature>
<dbReference type="GO" id="GO:0016757">
    <property type="term" value="F:glycosyltransferase activity"/>
    <property type="evidence" value="ECO:0007669"/>
    <property type="project" value="UniProtKB-KW"/>
</dbReference>
<dbReference type="PANTHER" id="PTHR45947">
    <property type="entry name" value="SULFOQUINOVOSYL TRANSFERASE SQD2"/>
    <property type="match status" value="1"/>
</dbReference>
<reference evidence="3 4" key="1">
    <citation type="submission" date="2024-05" db="EMBL/GenBank/DDBJ databases">
        <title>Three bacterial strains, DH-69, EH-24, and ECK-19 isolated from coastal sediments.</title>
        <authorList>
            <person name="Ye Y.-Q."/>
            <person name="Du Z.-J."/>
        </authorList>
    </citation>
    <scope>NUCLEOTIDE SEQUENCE [LARGE SCALE GENOMIC DNA]</scope>
    <source>
        <strain evidence="3 4">ECK-19</strain>
    </source>
</reference>
<feature type="domain" description="Glycosyl transferase family 1" evidence="1">
    <location>
        <begin position="206"/>
        <end position="356"/>
    </location>
</feature>